<dbReference type="Proteomes" id="UP000230423">
    <property type="component" value="Unassembled WGS sequence"/>
</dbReference>
<dbReference type="InterPro" id="IPR015943">
    <property type="entry name" value="WD40/YVTN_repeat-like_dom_sf"/>
</dbReference>
<dbReference type="InterPro" id="IPR036322">
    <property type="entry name" value="WD40_repeat_dom_sf"/>
</dbReference>
<reference evidence="5 6" key="1">
    <citation type="submission" date="2015-09" db="EMBL/GenBank/DDBJ databases">
        <title>Draft genome of the parasitic nematode Teladorsagia circumcincta isolate WARC Sus (inbred).</title>
        <authorList>
            <person name="Mitreva M."/>
        </authorList>
    </citation>
    <scope>NUCLEOTIDE SEQUENCE [LARGE SCALE GENOMIC DNA]</scope>
    <source>
        <strain evidence="5 6">S</strain>
    </source>
</reference>
<dbReference type="InterPro" id="IPR050459">
    <property type="entry name" value="WD_repeat_RBAP46/RBAP48/MSI1"/>
</dbReference>
<dbReference type="InterPro" id="IPR019775">
    <property type="entry name" value="WD40_repeat_CS"/>
</dbReference>
<feature type="repeat" description="WD" evidence="4">
    <location>
        <begin position="120"/>
        <end position="154"/>
    </location>
</feature>
<proteinExistence type="inferred from homology"/>
<dbReference type="EMBL" id="KZ350050">
    <property type="protein sequence ID" value="PIO64275.1"/>
    <property type="molecule type" value="Genomic_DNA"/>
</dbReference>
<feature type="repeat" description="WD" evidence="4">
    <location>
        <begin position="63"/>
        <end position="98"/>
    </location>
</feature>
<accession>A0A2G9U257</accession>
<keyword evidence="3" id="KW-0677">Repeat</keyword>
<evidence type="ECO:0000313" key="6">
    <source>
        <dbReference type="Proteomes" id="UP000230423"/>
    </source>
</evidence>
<dbReference type="OrthoDB" id="427795at2759"/>
<dbReference type="Pfam" id="PF00400">
    <property type="entry name" value="WD40"/>
    <property type="match status" value="2"/>
</dbReference>
<dbReference type="AlphaFoldDB" id="A0A2G9U257"/>
<dbReference type="InterPro" id="IPR001680">
    <property type="entry name" value="WD40_rpt"/>
</dbReference>
<evidence type="ECO:0000313" key="5">
    <source>
        <dbReference type="EMBL" id="PIO64275.1"/>
    </source>
</evidence>
<evidence type="ECO:0000256" key="1">
    <source>
        <dbReference type="ARBA" id="ARBA00009341"/>
    </source>
</evidence>
<dbReference type="PROSITE" id="PS50294">
    <property type="entry name" value="WD_REPEATS_REGION"/>
    <property type="match status" value="1"/>
</dbReference>
<name>A0A2G9U257_TELCI</name>
<organism evidence="5 6">
    <name type="scientific">Teladorsagia circumcincta</name>
    <name type="common">Brown stomach worm</name>
    <name type="synonym">Ostertagia circumcincta</name>
    <dbReference type="NCBI Taxonomy" id="45464"/>
    <lineage>
        <taxon>Eukaryota</taxon>
        <taxon>Metazoa</taxon>
        <taxon>Ecdysozoa</taxon>
        <taxon>Nematoda</taxon>
        <taxon>Chromadorea</taxon>
        <taxon>Rhabditida</taxon>
        <taxon>Rhabditina</taxon>
        <taxon>Rhabditomorpha</taxon>
        <taxon>Strongyloidea</taxon>
        <taxon>Trichostrongylidae</taxon>
        <taxon>Teladorsagia</taxon>
    </lineage>
</organism>
<gene>
    <name evidence="5" type="ORF">TELCIR_14107</name>
</gene>
<protein>
    <submittedName>
        <fullName evidence="5">WD domain, G-beta repeat protein</fullName>
    </submittedName>
</protein>
<dbReference type="PROSITE" id="PS50082">
    <property type="entry name" value="WD_REPEATS_2"/>
    <property type="match status" value="2"/>
</dbReference>
<evidence type="ECO:0000256" key="2">
    <source>
        <dbReference type="ARBA" id="ARBA00022574"/>
    </source>
</evidence>
<dbReference type="SUPFAM" id="SSF50978">
    <property type="entry name" value="WD40 repeat-like"/>
    <property type="match status" value="1"/>
</dbReference>
<dbReference type="Gene3D" id="2.130.10.10">
    <property type="entry name" value="YVTN repeat-like/Quinoprotein amine dehydrogenase"/>
    <property type="match status" value="1"/>
</dbReference>
<evidence type="ECO:0000256" key="3">
    <source>
        <dbReference type="ARBA" id="ARBA00022737"/>
    </source>
</evidence>
<dbReference type="PANTHER" id="PTHR22850">
    <property type="entry name" value="WD40 REPEAT FAMILY"/>
    <property type="match status" value="1"/>
</dbReference>
<keyword evidence="6" id="KW-1185">Reference proteome</keyword>
<dbReference type="PROSITE" id="PS00678">
    <property type="entry name" value="WD_REPEATS_1"/>
    <property type="match status" value="1"/>
</dbReference>
<comment type="similarity">
    <text evidence="1">Belongs to the WD repeat RBAP46/RBAP48/MSI1 family.</text>
</comment>
<keyword evidence="2 4" id="KW-0853">WD repeat</keyword>
<evidence type="ECO:0000256" key="4">
    <source>
        <dbReference type="PROSITE-ProRule" id="PRU00221"/>
    </source>
</evidence>
<sequence>MEITPLNDSSSELTPQTNKIIFSLVKSNYPPMTRSSTHRGTTPKKETVALWDLRNMKLKLHSFESHKDEIFQVQWSPHNETILASSGTDRRLHVWDLSKIGEEQNPEDAEDGPPELLFIHGGHTAKISDFSWNPNEPWVVCSVSEDNIMQVWQMADNIYNEGEEETPADQLER</sequence>
<dbReference type="SMART" id="SM00320">
    <property type="entry name" value="WD40"/>
    <property type="match status" value="2"/>
</dbReference>